<sequence>MKTYKKVINGTEVRCDVIAMGDDICVLLYGGDLPHIGSTALSVPRPSLTGEGISATTSILNCIGHKDDVLAKLFAEKIAAKTNHVTVCVCGIHVDQLSFEDLQMLYDGCCQFLEDISHSFSSKE</sequence>
<evidence type="ECO:0000259" key="1">
    <source>
        <dbReference type="Pfam" id="PF21758"/>
    </source>
</evidence>
<dbReference type="Proteomes" id="UP001163115">
    <property type="component" value="Chromosome"/>
</dbReference>
<proteinExistence type="predicted"/>
<evidence type="ECO:0000313" key="2">
    <source>
        <dbReference type="EMBL" id="WAJ25462.1"/>
    </source>
</evidence>
<evidence type="ECO:0000313" key="3">
    <source>
        <dbReference type="Proteomes" id="UP001163115"/>
    </source>
</evidence>
<dbReference type="EMBL" id="CP113524">
    <property type="protein sequence ID" value="WAJ25462.1"/>
    <property type="molecule type" value="Genomic_DNA"/>
</dbReference>
<organism evidence="2 3">
    <name type="scientific">Lacrimispora xylanolytica</name>
    <dbReference type="NCBI Taxonomy" id="29375"/>
    <lineage>
        <taxon>Bacteria</taxon>
        <taxon>Bacillati</taxon>
        <taxon>Bacillota</taxon>
        <taxon>Clostridia</taxon>
        <taxon>Lachnospirales</taxon>
        <taxon>Lachnospiraceae</taxon>
        <taxon>Lacrimispora</taxon>
    </lineage>
</organism>
<feature type="domain" description="Prenylated flavin chaperone LpdD-like" evidence="1">
    <location>
        <begin position="10"/>
        <end position="119"/>
    </location>
</feature>
<keyword evidence="3" id="KW-1185">Reference proteome</keyword>
<name>A0ABY7AFE6_9FIRM</name>
<protein>
    <recommendedName>
        <fullName evidence="1">Prenylated flavin chaperone LpdD-like domain-containing protein</fullName>
    </recommendedName>
</protein>
<dbReference type="InterPro" id="IPR048844">
    <property type="entry name" value="LpdD_chaperone-like"/>
</dbReference>
<reference evidence="2" key="1">
    <citation type="submission" date="2022-11" db="EMBL/GenBank/DDBJ databases">
        <title>Lacrimispora xylanolytica sy1, complete genome.</title>
        <authorList>
            <person name="Choi S."/>
        </authorList>
    </citation>
    <scope>NUCLEOTIDE SEQUENCE</scope>
    <source>
        <strain evidence="2">Sy1</strain>
    </source>
</reference>
<accession>A0ABY7AFE6</accession>
<gene>
    <name evidence="2" type="ORF">OW255_08105</name>
</gene>
<dbReference type="RefSeq" id="WP_268116325.1">
    <property type="nucleotide sequence ID" value="NZ_CP113524.1"/>
</dbReference>
<dbReference type="Pfam" id="PF21758">
    <property type="entry name" value="PAC_bac"/>
    <property type="match status" value="1"/>
</dbReference>